<dbReference type="OrthoDB" id="4163206at2"/>
<evidence type="ECO:0000313" key="1">
    <source>
        <dbReference type="EMBL" id="EWT02750.1"/>
    </source>
</evidence>
<comment type="caution">
    <text evidence="1">The sequence shown here is derived from an EMBL/GenBank/DDBJ whole genome shotgun (WGS) entry which is preliminary data.</text>
</comment>
<dbReference type="AlphaFoldDB" id="W9G9K1"/>
<dbReference type="Proteomes" id="UP000019489">
    <property type="component" value="Unassembled WGS sequence"/>
</dbReference>
<protein>
    <submittedName>
        <fullName evidence="1">Uncharacterized protein</fullName>
    </submittedName>
</protein>
<accession>W9G9K1</accession>
<keyword evidence="2" id="KW-1185">Reference proteome</keyword>
<dbReference type="EMBL" id="AWSA01000008">
    <property type="protein sequence ID" value="EWT02750.1"/>
    <property type="molecule type" value="Genomic_DNA"/>
</dbReference>
<evidence type="ECO:0000313" key="2">
    <source>
        <dbReference type="Proteomes" id="UP000019489"/>
    </source>
</evidence>
<dbReference type="STRING" id="1386089.N865_04650"/>
<reference evidence="1 2" key="1">
    <citation type="submission" date="2013-08" db="EMBL/GenBank/DDBJ databases">
        <title>Intrasporangium oryzae NRRL B-24470.</title>
        <authorList>
            <person name="Liu H."/>
            <person name="Wang G."/>
        </authorList>
    </citation>
    <scope>NUCLEOTIDE SEQUENCE [LARGE SCALE GENOMIC DNA]</scope>
    <source>
        <strain evidence="1 2">NRRL B-24470</strain>
    </source>
</reference>
<dbReference type="RefSeq" id="WP_034802376.1">
    <property type="nucleotide sequence ID" value="NZ_AWSA01000008.1"/>
</dbReference>
<gene>
    <name evidence="1" type="ORF">N865_04650</name>
</gene>
<sequence>MTRPPLRAAAVLDRFGAQRVLAGALEEAFASRSIELELLSHRALVAGVSIVQDGRERPRVEPDRPLLWLSAADPSPDLTPDDRFLHSEVVAASRSIAMLSRSPVVNRPTPLSPCGRFPGSAVMGVRRVAGLPGLDVAVRCERFTAMQVGEVAGADEGPVASGAEVYDYATGRSAYGVADRVPGPVRTRRSLPSARLVRVRVAGRGVLAPGSVPRWFETASLDVARSYELQLATVWWLVDEAGRGTLARVDCWTWDRSLDGDAHLIADALAVWLLDEARAPDPGLPGLDAEVAVP</sequence>
<name>W9G9K1_9MICO</name>
<organism evidence="1 2">
    <name type="scientific">Intrasporangium oryzae NRRL B-24470</name>
    <dbReference type="NCBI Taxonomy" id="1386089"/>
    <lineage>
        <taxon>Bacteria</taxon>
        <taxon>Bacillati</taxon>
        <taxon>Actinomycetota</taxon>
        <taxon>Actinomycetes</taxon>
        <taxon>Micrococcales</taxon>
        <taxon>Intrasporangiaceae</taxon>
        <taxon>Intrasporangium</taxon>
    </lineage>
</organism>
<proteinExistence type="predicted"/>